<protein>
    <submittedName>
        <fullName evidence="1">Uncharacterized protein</fullName>
    </submittedName>
</protein>
<keyword evidence="2" id="KW-1185">Reference proteome</keyword>
<dbReference type="Proteomes" id="UP000035721">
    <property type="component" value="Unassembled WGS sequence"/>
</dbReference>
<evidence type="ECO:0000313" key="1">
    <source>
        <dbReference type="EMBL" id="CCH78106.1"/>
    </source>
</evidence>
<accession>A0A077LWL9</accession>
<organism evidence="1 2">
    <name type="scientific">Nostocoides japonicum T1-X7</name>
    <dbReference type="NCBI Taxonomy" id="1194083"/>
    <lineage>
        <taxon>Bacteria</taxon>
        <taxon>Bacillati</taxon>
        <taxon>Actinomycetota</taxon>
        <taxon>Actinomycetes</taxon>
        <taxon>Micrococcales</taxon>
        <taxon>Intrasporangiaceae</taxon>
        <taxon>Nostocoides</taxon>
    </lineage>
</organism>
<comment type="caution">
    <text evidence="1">The sequence shown here is derived from an EMBL/GenBank/DDBJ whole genome shotgun (WGS) entry which is preliminary data.</text>
</comment>
<gene>
    <name evidence="1" type="ORF">BN12_2520014</name>
</gene>
<dbReference type="STRING" id="1194083.BN12_2520014"/>
<dbReference type="AlphaFoldDB" id="A0A077LWL9"/>
<dbReference type="SUPFAM" id="SSF160363">
    <property type="entry name" value="MTH889-like"/>
    <property type="match status" value="1"/>
</dbReference>
<dbReference type="PANTHER" id="PTHR42240">
    <property type="entry name" value="DUF211 DOMAIN-CONTAINING PROTEIN"/>
    <property type="match status" value="1"/>
</dbReference>
<dbReference type="RefSeq" id="WP_200901257.1">
    <property type="nucleotide sequence ID" value="NZ_HF570958.1"/>
</dbReference>
<dbReference type="InterPro" id="IPR003831">
    <property type="entry name" value="DUF211"/>
</dbReference>
<proteinExistence type="predicted"/>
<dbReference type="PANTHER" id="PTHR42240:SF1">
    <property type="entry name" value="DUF211 DOMAIN-CONTAINING PROTEIN"/>
    <property type="match status" value="1"/>
</dbReference>
<dbReference type="EMBL" id="CAJB01000171">
    <property type="protein sequence ID" value="CCH78106.1"/>
    <property type="molecule type" value="Genomic_DNA"/>
</dbReference>
<name>A0A077LWL9_9MICO</name>
<dbReference type="Pfam" id="PF02680">
    <property type="entry name" value="DUF211"/>
    <property type="match status" value="1"/>
</dbReference>
<dbReference type="Gene3D" id="3.30.70.1340">
    <property type="entry name" value="MTH889-like domain"/>
    <property type="match status" value="1"/>
</dbReference>
<evidence type="ECO:0000313" key="2">
    <source>
        <dbReference type="Proteomes" id="UP000035721"/>
    </source>
</evidence>
<reference evidence="1 2" key="1">
    <citation type="journal article" date="2013" name="ISME J.">
        <title>A metabolic model for members of the genus Tetrasphaera involved in enhanced biological phosphorus removal.</title>
        <authorList>
            <person name="Kristiansen R."/>
            <person name="Nguyen H.T.T."/>
            <person name="Saunders A.M."/>
            <person name="Nielsen J.L."/>
            <person name="Wimmer R."/>
            <person name="Le V.Q."/>
            <person name="McIlroy S.J."/>
            <person name="Petrovski S."/>
            <person name="Seviour R.J."/>
            <person name="Calteau A."/>
            <person name="Nielsen K.L."/>
            <person name="Nielsen P.H."/>
        </authorList>
    </citation>
    <scope>NUCLEOTIDE SEQUENCE [LARGE SCALE GENOMIC DNA]</scope>
    <source>
        <strain evidence="1 2">T1-X7</strain>
    </source>
</reference>
<dbReference type="InterPro" id="IPR023129">
    <property type="entry name" value="MTH889-like_dom_sf"/>
</dbReference>
<sequence>MLLDVDKVLDRPDTVTLAQDLASVPGVSAVNITVTEIDIQTVGTTVTVVGDDIDAAAFFARIQKSGAVLHSVDEVVVGDRILEPVPRRR</sequence>